<evidence type="ECO:0000256" key="2">
    <source>
        <dbReference type="SAM" id="MobiDB-lite"/>
    </source>
</evidence>
<feature type="compositionally biased region" description="Acidic residues" evidence="2">
    <location>
        <begin position="403"/>
        <end position="413"/>
    </location>
</feature>
<feature type="compositionally biased region" description="Basic and acidic residues" evidence="2">
    <location>
        <begin position="1"/>
        <end position="26"/>
    </location>
</feature>
<feature type="region of interest" description="Disordered" evidence="2">
    <location>
        <begin position="61"/>
        <end position="85"/>
    </location>
</feature>
<protein>
    <submittedName>
        <fullName evidence="3">Uncharacterized protein</fullName>
    </submittedName>
</protein>
<feature type="coiled-coil region" evidence="1">
    <location>
        <begin position="215"/>
        <end position="242"/>
    </location>
</feature>
<dbReference type="AlphaFoldDB" id="A0A9W4TSD9"/>
<dbReference type="EMBL" id="CANTUO010000001">
    <property type="protein sequence ID" value="CAI5756010.1"/>
    <property type="molecule type" value="Genomic_DNA"/>
</dbReference>
<keyword evidence="4" id="KW-1185">Reference proteome</keyword>
<name>A0A9W4TSD9_9ASCO</name>
<sequence length="422" mass="49973">MLNRRKSDDTTTSIEHSKSYLHEDSNNRTSDFSKSSSSSLSNSMINETLGFRDSSIFNQLDSSTTNEHNENENNNTTINQLQSPHKTTITDQELIEILRNRFNVKNATAPFTPNSKIQQQDKSLPLNFEISHENHSTAKSSPKNQKSNNINDFLMQNFNFIIEKNNEMYKNMLVEKDKEINRIKNEKDKEVTKLKEVIELKDREIYEIMQNKIDNEIEIKRLKEMNEELKGVIENQKQYETKEIEQIPEIENLNLNSVTEEVPNSRHTANDFNEEINLYPEYSYTNIPVEYLSNIKKLQLENIDLLSRRDLNYLVKQFMTSFTIPYYELNYETIKRFAKFLKKSSVFINKVHYIINNHHIIKSSDWYRGRKLYENERDDSLITMDNCINEMIDKIETKYYDNNDNDDNEDNEENDGKINDIE</sequence>
<feature type="region of interest" description="Disordered" evidence="2">
    <location>
        <begin position="400"/>
        <end position="422"/>
    </location>
</feature>
<dbReference type="Proteomes" id="UP001152885">
    <property type="component" value="Unassembled WGS sequence"/>
</dbReference>
<accession>A0A9W4TSD9</accession>
<feature type="compositionally biased region" description="Low complexity" evidence="2">
    <location>
        <begin position="27"/>
        <end position="41"/>
    </location>
</feature>
<proteinExistence type="predicted"/>
<feature type="region of interest" description="Disordered" evidence="2">
    <location>
        <begin position="1"/>
        <end position="41"/>
    </location>
</feature>
<evidence type="ECO:0000256" key="1">
    <source>
        <dbReference type="SAM" id="Coils"/>
    </source>
</evidence>
<gene>
    <name evidence="3" type="ORF">CANVERA_P0528</name>
</gene>
<comment type="caution">
    <text evidence="3">The sequence shown here is derived from an EMBL/GenBank/DDBJ whole genome shotgun (WGS) entry which is preliminary data.</text>
</comment>
<reference evidence="3" key="1">
    <citation type="submission" date="2022-12" db="EMBL/GenBank/DDBJ databases">
        <authorList>
            <person name="Brejova B."/>
        </authorList>
    </citation>
    <scope>NUCLEOTIDE SEQUENCE</scope>
</reference>
<evidence type="ECO:0000313" key="3">
    <source>
        <dbReference type="EMBL" id="CAI5756010.1"/>
    </source>
</evidence>
<keyword evidence="1" id="KW-0175">Coiled coil</keyword>
<evidence type="ECO:0000313" key="4">
    <source>
        <dbReference type="Proteomes" id="UP001152885"/>
    </source>
</evidence>
<dbReference type="OrthoDB" id="4026739at2759"/>
<organism evidence="3 4">
    <name type="scientific">Candida verbasci</name>
    <dbReference type="NCBI Taxonomy" id="1227364"/>
    <lineage>
        <taxon>Eukaryota</taxon>
        <taxon>Fungi</taxon>
        <taxon>Dikarya</taxon>
        <taxon>Ascomycota</taxon>
        <taxon>Saccharomycotina</taxon>
        <taxon>Pichiomycetes</taxon>
        <taxon>Debaryomycetaceae</taxon>
        <taxon>Candida/Lodderomyces clade</taxon>
        <taxon>Candida</taxon>
    </lineage>
</organism>